<comment type="function">
    <text evidence="9">Part of the Sec protein translocase complex. Interacts with the SecYEG preprotein conducting channel. SecDF uses the proton motive force (PMF) to complete protein translocation after the ATP-dependent function of SecA.</text>
</comment>
<reference evidence="11" key="1">
    <citation type="journal article" date="2021" name="PeerJ">
        <title>Extensive microbial diversity within the chicken gut microbiome revealed by metagenomics and culture.</title>
        <authorList>
            <person name="Gilroy R."/>
            <person name="Ravi A."/>
            <person name="Getino M."/>
            <person name="Pursley I."/>
            <person name="Horton D.L."/>
            <person name="Alikhan N.F."/>
            <person name="Baker D."/>
            <person name="Gharbi K."/>
            <person name="Hall N."/>
            <person name="Watson M."/>
            <person name="Adriaenssens E.M."/>
            <person name="Foster-Nyarko E."/>
            <person name="Jarju S."/>
            <person name="Secka A."/>
            <person name="Antonio M."/>
            <person name="Oren A."/>
            <person name="Chaudhuri R.R."/>
            <person name="La Ragione R."/>
            <person name="Hildebrand F."/>
            <person name="Pallen M.J."/>
        </authorList>
    </citation>
    <scope>NUCLEOTIDE SEQUENCE</scope>
    <source>
        <strain evidence="11">ChiHecec2B26-446</strain>
    </source>
</reference>
<dbReference type="HAMAP" id="MF_01464_B">
    <property type="entry name" value="SecF_B"/>
    <property type="match status" value="1"/>
</dbReference>
<keyword evidence="3 9" id="KW-1003">Cell membrane</keyword>
<sequence length="365" mass="39564">MPFHIVKPNVNINFIGRRKIGYTVFAIAMLLSLASVIFGNGLKLGIDFAGGVIAQVHFAQNIDDQTLKKGLDVPELPGLSIQRYGEVGRDYLLRFNSSELSPMELRTRIEQSLVKAFPDNPAAMERLEVVGPKVGKDLTEKGLSAIFYAILTIAVYISGRFEQRWMAAAAMAVCLWGATYVVGLTGVSTGILVCVAMAITLGVCFFMRLNFALAAVTSLLVVVIVAVGLLSFLSIDLDLNVLAAILTIIGYALNDTIITFDRLRENLRLHNDKPLDIMINQSINQTLARTVLTVSTTLMASVSLLILGGGVIYSFALTMTVGVAVGTFSTLFVACPMLLALGDRDFYVKASKQETYEKPGEHGMV</sequence>
<dbReference type="InterPro" id="IPR022645">
    <property type="entry name" value="SecD/SecF_bac"/>
</dbReference>
<feature type="transmembrane region" description="Helical" evidence="9">
    <location>
        <begin position="241"/>
        <end position="260"/>
    </location>
</feature>
<gene>
    <name evidence="9" type="primary">secF</name>
    <name evidence="11" type="ORF">H9894_03685</name>
</gene>
<dbReference type="Proteomes" id="UP000886752">
    <property type="component" value="Unassembled WGS sequence"/>
</dbReference>
<comment type="caution">
    <text evidence="9">Lacks conserved residue(s) required for the propagation of feature annotation.</text>
</comment>
<comment type="similarity">
    <text evidence="9">Belongs to the SecD/SecF family. SecF subfamily.</text>
</comment>
<dbReference type="PANTHER" id="PTHR30081:SF8">
    <property type="entry name" value="PROTEIN TRANSLOCASE SUBUNIT SECF"/>
    <property type="match status" value="1"/>
</dbReference>
<reference evidence="11" key="2">
    <citation type="submission" date="2021-04" db="EMBL/GenBank/DDBJ databases">
        <authorList>
            <person name="Gilroy R."/>
        </authorList>
    </citation>
    <scope>NUCLEOTIDE SEQUENCE</scope>
    <source>
        <strain evidence="11">ChiHecec2B26-446</strain>
    </source>
</reference>
<dbReference type="InterPro" id="IPR048634">
    <property type="entry name" value="SecD_SecF_C"/>
</dbReference>
<feature type="domain" description="Protein export membrane protein SecD/SecF C-terminal" evidence="10">
    <location>
        <begin position="193"/>
        <end position="342"/>
    </location>
</feature>
<dbReference type="AlphaFoldDB" id="A0A9D1PW06"/>
<dbReference type="InterPro" id="IPR022813">
    <property type="entry name" value="SecD/SecF_arch_bac"/>
</dbReference>
<dbReference type="GO" id="GO:0005886">
    <property type="term" value="C:plasma membrane"/>
    <property type="evidence" value="ECO:0007669"/>
    <property type="project" value="UniProtKB-SubCell"/>
</dbReference>
<evidence type="ECO:0000256" key="6">
    <source>
        <dbReference type="ARBA" id="ARBA00022989"/>
    </source>
</evidence>
<evidence type="ECO:0000313" key="11">
    <source>
        <dbReference type="EMBL" id="HIW00271.1"/>
    </source>
</evidence>
<name>A0A9D1PW06_9BACT</name>
<accession>A0A9D1PW06</accession>
<comment type="subunit">
    <text evidence="9">Forms a complex with SecD. Part of the essential Sec protein translocation apparatus which comprises SecA, SecYEG and auxiliary proteins SecDF. Other proteins may also be involved.</text>
</comment>
<keyword evidence="5 9" id="KW-0653">Protein transport</keyword>
<protein>
    <recommendedName>
        <fullName evidence="9">Protein-export membrane protein SecF</fullName>
    </recommendedName>
</protein>
<evidence type="ECO:0000256" key="8">
    <source>
        <dbReference type="ARBA" id="ARBA00023136"/>
    </source>
</evidence>
<evidence type="ECO:0000256" key="4">
    <source>
        <dbReference type="ARBA" id="ARBA00022692"/>
    </source>
</evidence>
<dbReference type="Gene3D" id="1.20.1640.10">
    <property type="entry name" value="Multidrug efflux transporter AcrB transmembrane domain"/>
    <property type="match status" value="1"/>
</dbReference>
<dbReference type="GO" id="GO:0065002">
    <property type="term" value="P:intracellular protein transmembrane transport"/>
    <property type="evidence" value="ECO:0007669"/>
    <property type="project" value="UniProtKB-UniRule"/>
</dbReference>
<keyword evidence="6 9" id="KW-1133">Transmembrane helix</keyword>
<evidence type="ECO:0000256" key="3">
    <source>
        <dbReference type="ARBA" id="ARBA00022475"/>
    </source>
</evidence>
<feature type="transmembrane region" description="Helical" evidence="9">
    <location>
        <begin position="142"/>
        <end position="158"/>
    </location>
</feature>
<evidence type="ECO:0000259" key="10">
    <source>
        <dbReference type="Pfam" id="PF02355"/>
    </source>
</evidence>
<evidence type="ECO:0000256" key="9">
    <source>
        <dbReference type="HAMAP-Rule" id="MF_01464"/>
    </source>
</evidence>
<evidence type="ECO:0000256" key="1">
    <source>
        <dbReference type="ARBA" id="ARBA00004651"/>
    </source>
</evidence>
<feature type="domain" description="Protein export membrane protein SecD/SecF C-terminal" evidence="10">
    <location>
        <begin position="122"/>
        <end position="184"/>
    </location>
</feature>
<evidence type="ECO:0000313" key="12">
    <source>
        <dbReference type="Proteomes" id="UP000886752"/>
    </source>
</evidence>
<dbReference type="Pfam" id="PF07549">
    <property type="entry name" value="Sec_GG"/>
    <property type="match status" value="1"/>
</dbReference>
<evidence type="ECO:0000256" key="7">
    <source>
        <dbReference type="ARBA" id="ARBA00023010"/>
    </source>
</evidence>
<dbReference type="PANTHER" id="PTHR30081">
    <property type="entry name" value="PROTEIN-EXPORT MEMBRANE PROTEIN SEC"/>
    <property type="match status" value="1"/>
</dbReference>
<evidence type="ECO:0000256" key="2">
    <source>
        <dbReference type="ARBA" id="ARBA00022448"/>
    </source>
</evidence>
<evidence type="ECO:0000256" key="5">
    <source>
        <dbReference type="ARBA" id="ARBA00022927"/>
    </source>
</evidence>
<dbReference type="Pfam" id="PF02355">
    <property type="entry name" value="SecD_SecF_C"/>
    <property type="match status" value="2"/>
</dbReference>
<keyword evidence="2 9" id="KW-0813">Transport</keyword>
<dbReference type="GO" id="GO:0043952">
    <property type="term" value="P:protein transport by the Sec complex"/>
    <property type="evidence" value="ECO:0007669"/>
    <property type="project" value="UniProtKB-UniRule"/>
</dbReference>
<proteinExistence type="inferred from homology"/>
<feature type="transmembrane region" description="Helical" evidence="9">
    <location>
        <begin position="213"/>
        <end position="235"/>
    </location>
</feature>
<comment type="caution">
    <text evidence="11">The sequence shown here is derived from an EMBL/GenBank/DDBJ whole genome shotgun (WGS) entry which is preliminary data.</text>
</comment>
<dbReference type="InterPro" id="IPR022646">
    <property type="entry name" value="SecD/SecF_CS"/>
</dbReference>
<dbReference type="InterPro" id="IPR005665">
    <property type="entry name" value="SecF_bac"/>
</dbReference>
<organism evidence="11 12">
    <name type="scientific">Candidatus Desulfovibrio intestinipullorum</name>
    <dbReference type="NCBI Taxonomy" id="2838536"/>
    <lineage>
        <taxon>Bacteria</taxon>
        <taxon>Pseudomonadati</taxon>
        <taxon>Thermodesulfobacteriota</taxon>
        <taxon>Desulfovibrionia</taxon>
        <taxon>Desulfovibrionales</taxon>
        <taxon>Desulfovibrionaceae</taxon>
        <taxon>Desulfovibrio</taxon>
    </lineage>
</organism>
<dbReference type="GO" id="GO:0006605">
    <property type="term" value="P:protein targeting"/>
    <property type="evidence" value="ECO:0007669"/>
    <property type="project" value="UniProtKB-UniRule"/>
</dbReference>
<feature type="transmembrane region" description="Helical" evidence="9">
    <location>
        <begin position="20"/>
        <end position="38"/>
    </location>
</feature>
<dbReference type="PRINTS" id="PR01755">
    <property type="entry name" value="SECFTRNLCASE"/>
</dbReference>
<dbReference type="EMBL" id="DXHV01000040">
    <property type="protein sequence ID" value="HIW00271.1"/>
    <property type="molecule type" value="Genomic_DNA"/>
</dbReference>
<dbReference type="GO" id="GO:0015450">
    <property type="term" value="F:protein-transporting ATPase activity"/>
    <property type="evidence" value="ECO:0007669"/>
    <property type="project" value="InterPro"/>
</dbReference>
<feature type="transmembrane region" description="Helical" evidence="9">
    <location>
        <begin position="189"/>
        <end position="206"/>
    </location>
</feature>
<feature type="transmembrane region" description="Helical" evidence="9">
    <location>
        <begin position="321"/>
        <end position="342"/>
    </location>
</feature>
<keyword evidence="4 9" id="KW-0812">Transmembrane</keyword>
<comment type="subcellular location">
    <subcellularLocation>
        <location evidence="1 9">Cell membrane</location>
        <topology evidence="1 9">Multi-pass membrane protein</topology>
    </subcellularLocation>
</comment>
<keyword evidence="8 9" id="KW-0472">Membrane</keyword>
<keyword evidence="7 9" id="KW-0811">Translocation</keyword>
<feature type="transmembrane region" description="Helical" evidence="9">
    <location>
        <begin position="291"/>
        <end position="315"/>
    </location>
</feature>
<dbReference type="SUPFAM" id="SSF82866">
    <property type="entry name" value="Multidrug efflux transporter AcrB transmembrane domain"/>
    <property type="match status" value="1"/>
</dbReference>